<gene>
    <name evidence="3" type="ORF">GGD71_006839</name>
</gene>
<dbReference type="Gene3D" id="1.10.530.10">
    <property type="match status" value="1"/>
</dbReference>
<dbReference type="AlphaFoldDB" id="A0A840FTV2"/>
<organism evidence="3 4">
    <name type="scientific">Variovorax guangxiensis</name>
    <dbReference type="NCBI Taxonomy" id="1775474"/>
    <lineage>
        <taxon>Bacteria</taxon>
        <taxon>Pseudomonadati</taxon>
        <taxon>Pseudomonadota</taxon>
        <taxon>Betaproteobacteria</taxon>
        <taxon>Burkholderiales</taxon>
        <taxon>Comamonadaceae</taxon>
        <taxon>Variovorax</taxon>
    </lineage>
</organism>
<sequence>MSDFSNLSTERLLAMYKAAKDPLERALSLEGVQGPLADLARSIYAQESSAGKNTRTSNAGAVGGMQIRPGTFAGVADKDWDINDPTQNARAGIRYLKQGYEAAGGDPALAGAFYYGGPGGLEKARRGVAVSDPRNPNAPNTLQYGAQVASRLPEVQNASQAATEQEESPFARMSTEELLRQYKQAKAQEVAPADTQGGATGSWESEAPQPNRAAFGIYPNARRQAKNNTPNASDAIVMGLARGVKDPIDTGAELLATGYDKLTGGGPNVSGLVTGQQGEGTRVRAMNQKGKQDFADQYGDSSLASVARVGGNVLATAPVGGVLAAPVRAAAPVVSRAAPAAGNALSRLGNALSSGGFTVGGAPSTTLTGAAGNMLLRSAGGATSGAVGAGLIDPDATGFGAAIGGALPPTLRAAGAVGGAASGAVRTVRDLATRAGQDRIAGNILLRSATNPEQAAGNLLRARPLVPGSNPTVGQAAQDPGLAQLERTLINNPETAPALQQRFAQQRVARASAIDDVAATGPNSGSYYDDINEGRRVFANEDYARARAEGINPEMAASMQHEVASLMERPSIQAAMTDARRLAAETGETISDIGSVQGLDWVKKALDNQISKARGANSSIGAEDLRALMQTRNDLNATLEQLSPAYREANRNYAAMSRQINGMDVARGLDAAYTPAAANFGASAKEQGNAFMKAMRKAQDSVKQSTGRDQTLAQTMSTEDIHALENVARDLARKEYAETAGRSVGSPTAQNMLSQYFIERVLGDAGLPQGLLSGAQGSTLLQSLLRPVEFAGRTALPRVQNRLAELALSPEEAALALRRIRATRTNALAVPSALQELTFRGAPVAGVGSQ</sequence>
<evidence type="ECO:0000313" key="4">
    <source>
        <dbReference type="Proteomes" id="UP000524450"/>
    </source>
</evidence>
<dbReference type="CDD" id="cd00254">
    <property type="entry name" value="LT-like"/>
    <property type="match status" value="1"/>
</dbReference>
<evidence type="ECO:0000259" key="2">
    <source>
        <dbReference type="Pfam" id="PF01464"/>
    </source>
</evidence>
<feature type="domain" description="Transglycosylase SLT" evidence="2">
    <location>
        <begin position="38"/>
        <end position="127"/>
    </location>
</feature>
<dbReference type="InterPro" id="IPR008258">
    <property type="entry name" value="Transglycosylase_SLT_dom_1"/>
</dbReference>
<dbReference type="SUPFAM" id="SSF53955">
    <property type="entry name" value="Lysozyme-like"/>
    <property type="match status" value="1"/>
</dbReference>
<dbReference type="EMBL" id="JACIFZ010000018">
    <property type="protein sequence ID" value="MBB4226026.1"/>
    <property type="molecule type" value="Genomic_DNA"/>
</dbReference>
<protein>
    <recommendedName>
        <fullName evidence="2">Transglycosylase SLT domain-containing protein</fullName>
    </recommendedName>
</protein>
<dbReference type="Pfam" id="PF01464">
    <property type="entry name" value="SLT"/>
    <property type="match status" value="1"/>
</dbReference>
<feature type="region of interest" description="Disordered" evidence="1">
    <location>
        <begin position="188"/>
        <end position="211"/>
    </location>
</feature>
<dbReference type="RefSeq" id="WP_184642711.1">
    <property type="nucleotide sequence ID" value="NZ_JACIFZ010000018.1"/>
</dbReference>
<reference evidence="3 4" key="1">
    <citation type="submission" date="2020-08" db="EMBL/GenBank/DDBJ databases">
        <title>Genomic Encyclopedia of Type Strains, Phase IV (KMG-V): Genome sequencing to study the core and pangenomes of soil and plant-associated prokaryotes.</title>
        <authorList>
            <person name="Whitman W."/>
        </authorList>
    </citation>
    <scope>NUCLEOTIDE SEQUENCE [LARGE SCALE GENOMIC DNA]</scope>
    <source>
        <strain evidence="3 4">34/80</strain>
    </source>
</reference>
<proteinExistence type="predicted"/>
<dbReference type="Proteomes" id="UP000524450">
    <property type="component" value="Unassembled WGS sequence"/>
</dbReference>
<comment type="caution">
    <text evidence="3">The sequence shown here is derived from an EMBL/GenBank/DDBJ whole genome shotgun (WGS) entry which is preliminary data.</text>
</comment>
<evidence type="ECO:0000313" key="3">
    <source>
        <dbReference type="EMBL" id="MBB4226026.1"/>
    </source>
</evidence>
<dbReference type="InterPro" id="IPR023346">
    <property type="entry name" value="Lysozyme-like_dom_sf"/>
</dbReference>
<feature type="region of interest" description="Disordered" evidence="1">
    <location>
        <begin position="153"/>
        <end position="172"/>
    </location>
</feature>
<accession>A0A840FTV2</accession>
<name>A0A840FTV2_9BURK</name>
<evidence type="ECO:0000256" key="1">
    <source>
        <dbReference type="SAM" id="MobiDB-lite"/>
    </source>
</evidence>